<feature type="compositionally biased region" description="Low complexity" evidence="1">
    <location>
        <begin position="1296"/>
        <end position="1305"/>
    </location>
</feature>
<feature type="compositionally biased region" description="Basic and acidic residues" evidence="1">
    <location>
        <begin position="1965"/>
        <end position="1981"/>
    </location>
</feature>
<comment type="caution">
    <text evidence="4">The sequence shown here is derived from an EMBL/GenBank/DDBJ whole genome shotgun (WGS) entry which is preliminary data.</text>
</comment>
<dbReference type="GO" id="GO:0048488">
    <property type="term" value="P:synaptic vesicle endocytosis"/>
    <property type="evidence" value="ECO:0007669"/>
    <property type="project" value="TreeGrafter"/>
</dbReference>
<feature type="compositionally biased region" description="Low complexity" evidence="1">
    <location>
        <begin position="1328"/>
        <end position="1347"/>
    </location>
</feature>
<proteinExistence type="predicted"/>
<keyword evidence="5" id="KW-1185">Reference proteome</keyword>
<sequence length="5125" mass="573622">MLNLVVAEYSQAESNGTDSIINQIESNLTKSNLYYFFLSLVGAILWTVYLSFYNSRVFGLLLTVILNKFVKYGHINFGSFSFSVLSGKIMVRDVHLVTEDFSVRIHYGWFIFKWWRPFIIRTIGEDLSHAEARLYVFIDGFEFHVYNRSQLYDKLEQLFGLDQKSDAGKEVVDQNEAEKKKSRVNLTRRNFVWRDLLPVIKIDINMCCFIFGNSLVPNNLVIRLDDTHLIYTSTPASTPFDNFMHDAKCNAENLRVMFVPNKQYKGPEDEPPRTMGDGFTVLQSTGVKIHYYMDDPGLVPYEPEVVHLADGQTVVKRTYPCMGMDIQCGKNTDFNYGPWADRQRECLWKFFYPASYQPLIPSQVPKPGERRQYLSFEFRLNILADATIDILYTKNSVTQAIHMNMSQGSYIEASLPWVVLENGYTTTIKGQMLLLEATSSMKFRNLLECETLDFCVEIKSPIEWNDHQHWKCTFTACKASLYLIFQHKYFFQDLIEDWSSDSPPDIYHFAPFTYHINLLINQFELITLANEYNWIDTSSQHPENAYIAFCGDLIDLALQLPFTDFLPEINMIGLIIKGEAVFCRLYLPESNTSRHVVLALSENMKILDRDGKMMENPFGSNGKKQWRRATEKSAGWVDCWTTSNVALSLNFKYHSMPTLIKHDTHHIEPHIDDFLSSETDIEQAMLIPLQPFRLSSDSKPPDDFDPDEMDSDLLNVELEVAPSILCLYGSLLRNLLHVKENYLGEDQIFTDFNDSPSVDPQTPEPEGLSGPLNVSEIDHEFDPRKYRPFAVTVSVTLHDIQAHLVKNCNPDDVACPCVFLERLGFEMDKKYKETKLQLLLSPAILLAQDNVKRDPGDDHLKEGHVALSGLQVRGHGMFSHEGLPLDSETLEYAWMVEAIIGNITGKLTTPQFQNLVEFLQTFIMLIEDPENSLQQTKQYKLCQHLLPQHLCKMPPKYPFPCPSTDDIKYKMTRLSIDSINFFIVESGTALNIQMYPLRLSTCDLHGPNTRSGITALVEHIGIKQYISTAPIRSKSEQPEVWLESGGLLLGPINAEAAMALPYPEFHAIQDKFLRLHDEKTLRLWFLWKEKSLNISTQVYGKCGCHGGCTFFGNNRNGIGFFQPKKFKDVTPTAVFKVSPEGMDPGFGQSLLHKDRLIFDVIPVDGSISPGKEFSFTRGYMSDLASPDTPGAGIAVMDGSVHSPGTEPSVRIGSLPRKTKPSTSAVIETQSSSIGTGMTINTPVLDMTSGINPFDTVSKSPETVSWYMDHQGSISLDRKTLKKGSNTIDKETYKTYPTPSHSVSQPSSPPFVLREKSADVNQPQHRFPSKVSHSSSTSKGTISSPTSIRSSVQHSSIASLESDMYYSAEEDSESDNADSNPKPLNENAEKHRKGTETSPGGTEPSQILTMDKSQMSENKKTMEKDEEDIEVSSSSDSILSYMSADTDQEFDDLIGEDFSWVDLHDQVNKPITKSPVLLPCYSSHLTQLHCSNWSAVVPFPSKGDGIKIEQSCYSLASGSQPGPYIHSPACLPCFVKFKQGLSTRIMKVKDTVNRMQQFSAMEKDSIDPWTSLDEDNNPEISEKGKELEDTSRTTATVKLYGSLDFLLTPLLLESFQRFAESVTPALSKLHPSSIIDGLHSRCLDRLKSQNRLMKAQSALDSESPDEDITGQEFQDDAQKLGNSESKMAKSMEMKTYSYKALFTLSRINICVLQSGMVEERISFSALDNISDLTCISLLGVCINNIKCQLLSNSHSCKSSISSKPFPINTSPSSHNGKSEGTIVDSEKEKKIHEILREEDVGTIHLSSVHLQLRRLVKNSNFSNEVILTAIPEPKSKVLFCFDEDCRRISSPISPKSIKIKRTSSARSTMSRQGSISSPTTEDRHILKLKRFSTDESNPFDAAPQPKFLRQKSRERGDGKGSIGFIMFECGLEEISITAVRRLGYKEKSDVDFKNQMDGLGEELEEAQNKTKAKLENETEEKKKKGRVAARSSKEKTSEAAKSSSKTQSRSSDRKSTASELAAATAASKSFGFAMNAAPQRISAETQLSWSSQVSIPSSASIFDVAEPLKGDASSGVLELRTIWFHFAAPPPLPINRKADFTRLDWNLLSTATPTMNAWMTPFDRLMGSIRNLVRELTHRTNSVMACVMTEGLEVQGIHMPYRYKFAWITTLSRTLQEDASCQLLTVLRKYLHKMGTATVEQAVHSDTIPQLITIQKGILALTRQWKNVLYMPHLPQYSFNMHKHRPYSVTYARTPIYNDDEDEDERKIVDENTYLLDETYVKEALSMQSLHSKLEELENPRETVTGKNPHVSSGYEATPKVIPEVDLEPGVANDNSLPVSRDHQLGGIPKKHSHIPSLGQNDCPERNINDTHADTPYNLPQNTSSYSLASAPESAAVGVTPPLSPHQQPIAKPGTMNANLYRWMVEQQSGFQSPPVEEEPGLIRRQDSFLEEFGQGWGKDDSHIDVRNAEQCTMATSVMQLADAQNLFKPFLQSIGLHVESVRPTAIMKKFGGNLSLQGKLDILKIQIADSDDLKNRKGKGRGRGKHIFVGINPEIPAFLCEHFSVNISMKDVVDFEKRGGVGSGNLPFKFAMHKLEAKPTTLQVNFLINCKAVTQYVDMPLLRLIHQFVTVVGNFNETRLELKRSHSSVDWIRTHRKQDSKGSTSSAETQQSDSSKTSKTSGQQGLKTELSLSVTNLSAKKPDIKLEEPQKATPKQSKPSMSSFKLPFDTIRPDRMKFAAALKKNHLLFSKDSKKPKSETKTTTPGQSSTQSEMQTPPQSLNFNDSVNMEMVDTSSPAVIEKTIVDEIKASTPKCWRTLYHLLELYSTMPETKTLGHKPDRSKLPVIEEEQESIRDKNTDTGTPSEGTGKVRMDVSAEEELGLGDLESTPLAKSTFSRTRFKQSIYIGDSIPLVVFGIAKLDQMKILAVLSGLKLEGELRSVQGSGTYKEKVKGFMQRKSADSSVTAHVGHTMIVLLEGAPPNMQTVVTVNIAKSEGLHTNVMRRGKGHNSALVSVGEIDIDIPQHPVVLHGMMARSSRQLSTTLQEFRRASSRMSRNFDLPDFGTLDSRGSHAEAPPRVVPRPLQPEAQSKPMSLHIHVKAILKGLTTGASLLPSLKAQHKIGPVTFTAMTVKKVRFTLDLPQHTLSFKSKVLTTETSIPSSASIELPPIHVHADYRHHRANASVTETLTEGLMLKEGNYLNAVAEVGMFEHSLTTDLLNHLVFVQKVFMKEVNELLQKVSGADRPVPLWSRNVNDVTLEKENLLYSFHFRLKGIQITATTPTASAVRLETEAIELEVSNRVQMASREAHPNIEYENNDKVFIKAKVELNLALGQLLKNPMFEEAEQEFQTMAFFKTKIAVRNAIQDEMIPGVEDDQEALLINLTRPIILVQPMAFDKAVLVWLNYKNAYEYWTEQRMVLNKEVLTATRQVMNRLPQIAPSSPQSLSTLFLQLTVDDIGLCVPVSPPTPVGTSRVGDEPGSAMVLTIQSTQISACSKGSLVSKGKFTDFCLRIADDFETSLDDWNPNPNDFPVMNACVVPEGTYEVCSRTINKQSTDVSSNAKWILNVKWDMMGIDVHLDYNLGKSLSALGKTLTALTGEEEEDYLWDELMEETEADGCMEEVPIDQNETILRRQSTVADCLPSFVYDSSVDPKLRARLIEKEMNEQARLVQELRESCAVQSRIDAETRKLEELKGILFQDFKREFISRIKKQSEKASVIKDKLGLGLTPTHIRAKSFGGQRDKRRESNPEKVSRYNQEYENVFSSISTPSFVPTKVQFEGTLSTVYSLSVTPEDTSTLVPQPAKNNMAGIQAEFSPFDYKVTSESTEYLVQSSSESSTVSSHSESDDSDKYEINDVFRKSDEQNILRRLDMDKASKSLSNPSIGSGSSKTIVEPSVDLELDVKVFIDSGKCVLHPKENKEDEGKRIKREKTPTAEGMQSPNSKRKMKKTDVPSQVFGQATTKKPAPQQPQVENTVFFLPGVDVKVHYNSRTDSANSPSNTLVPEGTDQEKMDTSFEDNSVFVDIAGSDQIPNVLPTGHNITSEKDSSSSFSLGKKAGMKKASIYAWLSLQSLPEEMIISPCLLDYLEQTLEAIPITQPAHYSMKADMLESVLNLDLNASSSSLGSPASIGSFPVDVVVFIRVEPSIIRFSCLPVSRVECLLQVPSLEVVFSTKRSDLETSVTGEGTPPTKPKFGKKIGRERHSSGSLFQPGMSQGSASETMTVVTTGGLSMTCFLSDFSLYIFHPYGGGQRKVGQLSPSVRYLGSIQEQTPMSDLSRKDSLSLNVEFVRLNISRTRKLECRTEGLGGASSPNTTEKSSTPKGEQSKTNIVRFSAVCDIGTATFKYDMRRLSEILTFPKAWYRRNLARRLFLGDESGAFLDEELDGSSSTSTCSSHGSDVGNFSFLPSKSFPSSPTLLFAEEGSAYTPYYSHQEARSVTHHRRGSSGDKIKVQISTSFRNELAEKLPAFRGISIPQSPADPNPTDPFIYGTGVQRSNSRHRRTSLKRMESQARRNSKQAPKNTPRASTSKSAAWETLVLFAMNLSRLDLTVNMSNVMGNTIWTIDEIKSQGRLSIKSSGHRNLKIIAGLGSSHFESKGGVVGGIIDLQDVDTIFEILEDPALWKDPVHKAGLSLYAIEARVDYMGSSILMTRLSQMDIQLRDEWKIDRTTGTDTPLATKRSALLFIHGDLTWDRFHTLISRSTTPDLVKIVSKLEEFIMQQFTSSKRAFSSINPLAQRVKGSDKQRSSDDDSFTATVRHHRHWQKALQHITGCHFSMLSCMLPEVGMILGGTMTLRGNNLSLACFHGINFRSKSWAIFTMNEPYICFATEAQKALDEGTHVVQDLTFYVGHDTTQHIPGTQMAHILKLSRGHAMPPTFTNAQEWFHYAFSSTEIKNLDAFPKMHRVGSDSPTDYRKSRKLQNYNHDTEVIFAFPSMQMQLVTKHLQGEYEPRDDEPRPVVECSFVTEFDDHIFVAMDAEVILFIHDLVSLYIKEKDKGARTSSLVQLSKTKSADGEKAEKSKITNPTTALQQDWRQFECKTWQLEPTVRLLHWASKQIDPVGVDYVLQKLGFSHARVTIPKWMQRGFMDPLDKVLSVLVDHLILILREKEEKTEEQITSTPARC</sequence>
<feature type="compositionally biased region" description="Basic and acidic residues" evidence="1">
    <location>
        <begin position="3845"/>
        <end position="3858"/>
    </location>
</feature>
<gene>
    <name evidence="4" type="ORF">CHS0354_012630</name>
</gene>
<feature type="compositionally biased region" description="Polar residues" evidence="1">
    <location>
        <begin position="3990"/>
        <end position="4003"/>
    </location>
</feature>
<evidence type="ECO:0000256" key="1">
    <source>
        <dbReference type="SAM" id="MobiDB-lite"/>
    </source>
</evidence>
<feature type="compositionally biased region" description="Polar residues" evidence="1">
    <location>
        <begin position="2765"/>
        <end position="2783"/>
    </location>
</feature>
<feature type="region of interest" description="Disordered" evidence="1">
    <location>
        <begin position="1962"/>
        <end position="2017"/>
    </location>
</feature>
<dbReference type="SMART" id="SM01220">
    <property type="entry name" value="FSA_C"/>
    <property type="match status" value="1"/>
</dbReference>
<feature type="compositionally biased region" description="Polar residues" evidence="1">
    <location>
        <begin position="4311"/>
        <end position="4327"/>
    </location>
</feature>
<feature type="compositionally biased region" description="Polar residues" evidence="1">
    <location>
        <begin position="4518"/>
        <end position="4530"/>
    </location>
</feature>
<feature type="region of interest" description="Disordered" evidence="1">
    <location>
        <begin position="4180"/>
        <end position="4199"/>
    </location>
</feature>
<dbReference type="InterPro" id="IPR056741">
    <property type="entry name" value="BLTP1_M"/>
</dbReference>
<dbReference type="GO" id="GO:0098793">
    <property type="term" value="C:presynapse"/>
    <property type="evidence" value="ECO:0007669"/>
    <property type="project" value="GOC"/>
</dbReference>
<name>A0AAE0SXM1_9BIVA</name>
<feature type="region of interest" description="Disordered" evidence="1">
    <location>
        <begin position="4304"/>
        <end position="4327"/>
    </location>
</feature>
<protein>
    <recommendedName>
        <fullName evidence="3">Bridge-like lipid transfer protein family member 1 C-terminal domain-containing protein</fullName>
    </recommendedName>
</protein>
<feature type="compositionally biased region" description="Polar residues" evidence="1">
    <location>
        <begin position="2713"/>
        <end position="2723"/>
    </location>
</feature>
<feature type="region of interest" description="Disordered" evidence="1">
    <location>
        <begin position="3834"/>
        <end position="3858"/>
    </location>
</feature>
<feature type="region of interest" description="Disordered" evidence="1">
    <location>
        <begin position="1280"/>
        <end position="1432"/>
    </location>
</feature>
<feature type="compositionally biased region" description="Polar residues" evidence="1">
    <location>
        <begin position="1220"/>
        <end position="1230"/>
    </location>
</feature>
<feature type="compositionally biased region" description="Polar residues" evidence="1">
    <location>
        <begin position="1864"/>
        <end position="1878"/>
    </location>
</feature>
<feature type="domain" description="Bridge-like lipid transfer protein family member 1 C-terminal" evidence="3">
    <location>
        <begin position="4521"/>
        <end position="5106"/>
    </location>
</feature>
<evidence type="ECO:0000313" key="5">
    <source>
        <dbReference type="Proteomes" id="UP001195483"/>
    </source>
</evidence>
<feature type="region of interest" description="Disordered" evidence="1">
    <location>
        <begin position="4475"/>
        <end position="4530"/>
    </location>
</feature>
<feature type="region of interest" description="Disordered" evidence="1">
    <location>
        <begin position="3067"/>
        <end position="3087"/>
    </location>
</feature>
<dbReference type="EMBL" id="JAEAOA010000768">
    <property type="protein sequence ID" value="KAK3599976.1"/>
    <property type="molecule type" value="Genomic_DNA"/>
</dbReference>
<dbReference type="InterPro" id="IPR056742">
    <property type="entry name" value="BLTP1_C"/>
</dbReference>
<reference evidence="4" key="3">
    <citation type="submission" date="2023-05" db="EMBL/GenBank/DDBJ databases">
        <authorList>
            <person name="Smith C.H."/>
        </authorList>
    </citation>
    <scope>NUCLEOTIDE SEQUENCE</scope>
    <source>
        <strain evidence="4">CHS0354</strain>
        <tissue evidence="4">Mantle</tissue>
    </source>
</reference>
<keyword evidence="2" id="KW-1133">Transmembrane helix</keyword>
<feature type="region of interest" description="Disordered" evidence="1">
    <location>
        <begin position="1653"/>
        <end position="1684"/>
    </location>
</feature>
<feature type="region of interest" description="Disordered" evidence="1">
    <location>
        <begin position="1856"/>
        <end position="1881"/>
    </location>
</feature>
<feature type="compositionally biased region" description="Basic and acidic residues" evidence="1">
    <location>
        <begin position="2749"/>
        <end position="2760"/>
    </location>
</feature>
<feature type="region of interest" description="Disordered" evidence="1">
    <location>
        <begin position="3919"/>
        <end position="3952"/>
    </location>
</feature>
<dbReference type="Pfam" id="PF20413">
    <property type="entry name" value="BLTP1_N"/>
    <property type="match status" value="1"/>
</dbReference>
<dbReference type="InterPro" id="IPR033616">
    <property type="entry name" value="BLTP1"/>
</dbReference>
<feature type="compositionally biased region" description="Low complexity" evidence="1">
    <location>
        <begin position="3834"/>
        <end position="3844"/>
    </location>
</feature>
<evidence type="ECO:0000256" key="2">
    <source>
        <dbReference type="SAM" id="Phobius"/>
    </source>
</evidence>
<keyword evidence="2" id="KW-0812">Transmembrane</keyword>
<feature type="region of interest" description="Disordered" evidence="1">
    <location>
        <begin position="1893"/>
        <end position="1916"/>
    </location>
</feature>
<feature type="compositionally biased region" description="Low complexity" evidence="1">
    <location>
        <begin position="3878"/>
        <end position="3891"/>
    </location>
</feature>
<feature type="region of interest" description="Disordered" evidence="1">
    <location>
        <begin position="1565"/>
        <end position="1587"/>
    </location>
</feature>
<feature type="region of interest" description="Disordered" evidence="1">
    <location>
        <begin position="2653"/>
        <end position="2727"/>
    </location>
</feature>
<dbReference type="PANTHER" id="PTHR31640:SF1">
    <property type="entry name" value="BRIDGE-LIKE LIPID TRANSFER PROTEIN FAMILY MEMBER 1"/>
    <property type="match status" value="1"/>
</dbReference>
<feature type="compositionally biased region" description="Acidic residues" evidence="1">
    <location>
        <begin position="1661"/>
        <end position="1674"/>
    </location>
</feature>
<feature type="transmembrane region" description="Helical" evidence="2">
    <location>
        <begin position="33"/>
        <end position="52"/>
    </location>
</feature>
<dbReference type="InterPro" id="IPR047104">
    <property type="entry name" value="BLTP1_N"/>
</dbReference>
<feature type="region of interest" description="Disordered" evidence="1">
    <location>
        <begin position="3872"/>
        <end position="3891"/>
    </location>
</feature>
<dbReference type="Pfam" id="PF25040">
    <property type="entry name" value="BLTP1_C"/>
    <property type="match status" value="2"/>
</dbReference>
<feature type="compositionally biased region" description="Low complexity" evidence="1">
    <location>
        <begin position="1998"/>
        <end position="2008"/>
    </location>
</feature>
<reference evidence="4" key="2">
    <citation type="journal article" date="2021" name="Genome Biol. Evol.">
        <title>Developing a high-quality reference genome for a parasitic bivalve with doubly uniparental inheritance (Bivalvia: Unionida).</title>
        <authorList>
            <person name="Smith C.H."/>
        </authorList>
    </citation>
    <scope>NUCLEOTIDE SEQUENCE</scope>
    <source>
        <strain evidence="4">CHS0354</strain>
        <tissue evidence="4">Mantle</tissue>
    </source>
</reference>
<keyword evidence="2" id="KW-0472">Membrane</keyword>
<dbReference type="Proteomes" id="UP001195483">
    <property type="component" value="Unassembled WGS sequence"/>
</dbReference>
<feature type="region of interest" description="Disordered" evidence="1">
    <location>
        <begin position="3990"/>
        <end position="4009"/>
    </location>
</feature>
<reference evidence="4" key="1">
    <citation type="journal article" date="2021" name="Genome Biol. Evol.">
        <title>A High-Quality Reference Genome for a Parasitic Bivalve with Doubly Uniparental Inheritance (Bivalvia: Unionida).</title>
        <authorList>
            <person name="Smith C.H."/>
        </authorList>
    </citation>
    <scope>NUCLEOTIDE SEQUENCE</scope>
    <source>
        <strain evidence="4">CHS0354</strain>
    </source>
</reference>
<feature type="region of interest" description="Disordered" evidence="1">
    <location>
        <begin position="2851"/>
        <end position="2870"/>
    </location>
</feature>
<organism evidence="4 5">
    <name type="scientific">Potamilus streckersoni</name>
    <dbReference type="NCBI Taxonomy" id="2493646"/>
    <lineage>
        <taxon>Eukaryota</taxon>
        <taxon>Metazoa</taxon>
        <taxon>Spiralia</taxon>
        <taxon>Lophotrochozoa</taxon>
        <taxon>Mollusca</taxon>
        <taxon>Bivalvia</taxon>
        <taxon>Autobranchia</taxon>
        <taxon>Heteroconchia</taxon>
        <taxon>Palaeoheterodonta</taxon>
        <taxon>Unionida</taxon>
        <taxon>Unionoidea</taxon>
        <taxon>Unionidae</taxon>
        <taxon>Ambleminae</taxon>
        <taxon>Lampsilini</taxon>
        <taxon>Potamilus</taxon>
    </lineage>
</organism>
<evidence type="ECO:0000313" key="4">
    <source>
        <dbReference type="EMBL" id="KAK3599976.1"/>
    </source>
</evidence>
<feature type="region of interest" description="Disordered" evidence="1">
    <location>
        <begin position="2749"/>
        <end position="2783"/>
    </location>
</feature>
<dbReference type="PANTHER" id="PTHR31640">
    <property type="entry name" value="TRANSMEMBRANE PROTEIN KIAA1109"/>
    <property type="match status" value="1"/>
</dbReference>
<feature type="compositionally biased region" description="Polar residues" evidence="1">
    <location>
        <begin position="1395"/>
        <end position="1415"/>
    </location>
</feature>
<feature type="region of interest" description="Disordered" evidence="1">
    <location>
        <begin position="1202"/>
        <end position="1230"/>
    </location>
</feature>
<accession>A0AAE0SXM1</accession>
<evidence type="ECO:0000259" key="3">
    <source>
        <dbReference type="SMART" id="SM01220"/>
    </source>
</evidence>
<feature type="compositionally biased region" description="Basic and acidic residues" evidence="1">
    <location>
        <begin position="3919"/>
        <end position="3934"/>
    </location>
</feature>
<dbReference type="Pfam" id="PF25039">
    <property type="entry name" value="BLTP1_M"/>
    <property type="match status" value="4"/>
</dbReference>
<feature type="compositionally biased region" description="Low complexity" evidence="1">
    <location>
        <begin position="2669"/>
        <end position="2685"/>
    </location>
</feature>
<feature type="compositionally biased region" description="Polar residues" evidence="1">
    <location>
        <begin position="1348"/>
        <end position="1358"/>
    </location>
</feature>
<feature type="compositionally biased region" description="Basic and acidic residues" evidence="1">
    <location>
        <begin position="2700"/>
        <end position="2710"/>
    </location>
</feature>